<evidence type="ECO:0000256" key="8">
    <source>
        <dbReference type="ARBA" id="ARBA00023242"/>
    </source>
</evidence>
<feature type="transmembrane region" description="Helical" evidence="12">
    <location>
        <begin position="944"/>
        <end position="966"/>
    </location>
</feature>
<dbReference type="Pfam" id="PF03110">
    <property type="entry name" value="SBP"/>
    <property type="match status" value="1"/>
</dbReference>
<evidence type="ECO:0000259" key="13">
    <source>
        <dbReference type="PROSITE" id="PS51141"/>
    </source>
</evidence>
<evidence type="ECO:0000256" key="12">
    <source>
        <dbReference type="SAM" id="Phobius"/>
    </source>
</evidence>
<feature type="region of interest" description="Disordered" evidence="11">
    <location>
        <begin position="70"/>
        <end position="89"/>
    </location>
</feature>
<feature type="domain" description="SBP-type" evidence="13">
    <location>
        <begin position="150"/>
        <end position="227"/>
    </location>
</feature>
<keyword evidence="15" id="KW-1185">Reference proteome</keyword>
<comment type="subcellular location">
    <subcellularLocation>
        <location evidence="1">Nucleus</location>
    </subcellularLocation>
</comment>
<evidence type="ECO:0000313" key="15">
    <source>
        <dbReference type="Proteomes" id="UP000231279"/>
    </source>
</evidence>
<evidence type="ECO:0000256" key="3">
    <source>
        <dbReference type="ARBA" id="ARBA00022771"/>
    </source>
</evidence>
<keyword evidence="12" id="KW-1133">Transmembrane helix</keyword>
<keyword evidence="6" id="KW-0238">DNA-binding</keyword>
<comment type="function">
    <text evidence="9">Probable transcriptional factor. Binds to the promoter of the SQUAMOSA gene.</text>
</comment>
<dbReference type="OrthoDB" id="514967at2759"/>
<keyword evidence="12" id="KW-0812">Transmembrane</keyword>
<gene>
    <name evidence="14" type="ORF">CDL12_04042</name>
</gene>
<organism evidence="14 15">
    <name type="scientific">Handroanthus impetiginosus</name>
    <dbReference type="NCBI Taxonomy" id="429701"/>
    <lineage>
        <taxon>Eukaryota</taxon>
        <taxon>Viridiplantae</taxon>
        <taxon>Streptophyta</taxon>
        <taxon>Embryophyta</taxon>
        <taxon>Tracheophyta</taxon>
        <taxon>Spermatophyta</taxon>
        <taxon>Magnoliopsida</taxon>
        <taxon>eudicotyledons</taxon>
        <taxon>Gunneridae</taxon>
        <taxon>Pentapetalae</taxon>
        <taxon>asterids</taxon>
        <taxon>lamiids</taxon>
        <taxon>Lamiales</taxon>
        <taxon>Bignoniaceae</taxon>
        <taxon>Crescentiina</taxon>
        <taxon>Tabebuia alliance</taxon>
        <taxon>Handroanthus</taxon>
    </lineage>
</organism>
<evidence type="ECO:0000256" key="9">
    <source>
        <dbReference type="ARBA" id="ARBA00056472"/>
    </source>
</evidence>
<evidence type="ECO:0000313" key="14">
    <source>
        <dbReference type="EMBL" id="PIN23276.1"/>
    </source>
</evidence>
<keyword evidence="4" id="KW-0862">Zinc</keyword>
<protein>
    <recommendedName>
        <fullName evidence="13">SBP-type domain-containing protein</fullName>
    </recommendedName>
</protein>
<evidence type="ECO:0000256" key="5">
    <source>
        <dbReference type="ARBA" id="ARBA00023015"/>
    </source>
</evidence>
<comment type="caution">
    <text evidence="14">The sequence shown here is derived from an EMBL/GenBank/DDBJ whole genome shotgun (WGS) entry which is preliminary data.</text>
</comment>
<sequence length="989" mass="109856">MDTKFSGKAHHLYGPVVSDLNGVTQKSVEWDLNDWRWDGDMFMAAPVNSAPSDCRSRQFFPVGSDIPLNNRTPNSFSSESAEAVLGDERETRDLEKRRRYIERNELVNEEAGSLNLKLGGEVFPVTESNIDKWEEKSGKKSKLSGAPSSRAVCQVEDCKADLSNAKDYHRRHKVCEAHSKATRALVGNLMQRFCQQCSRFHVLQEFDEGKRSCRRRLAGHNKRRRKTHPENVVSAATLNNEQGSSNLLISLIRILSNIASSSSDQTRDQDLLSHLLRNLANLAGPINERNPAGSLPVSPDLQNVGTSLGNGVKDLPGPTEPGVTVPLSNLARKSTVTDNAQVGAAHDASVSRQSHLLFPEKARDSLRKNASDTTVGKAKLNNIDLNNVYDSSQDCMENMQDSVAPENLGNVSTTVPLWLCKDSQRSSPPQNSGNSGSTRSHSTSTSSGEAQSRTDRIVFKLFGKDPSDFPLDLRKQILDWLSSSPTDIESYIRPGCIVLTIYASMDKSTWEELYCNLNSSMRRLLDSSTDSFWRTGWIYARVPHRATFVYNAQVVLDTPLPLNHQSCRISSITPIAVSFSEGVHFVVKGFNLSHPTSRLLCALEGNYLIQENCADMIGRAADTFVEHEEVQCLSFSCAMPNIVGRGFIEVEDNGLSCSFFPFIVAEKDVCSEICDLESIIEVTESADGETNKAQARNQALDFVHEMGWLLHKSRLILRLGETSVDMDLFPFTRFRWLIEFAIDHDWCAVVKKLLSIFFYGTVDPGQHASMLVALLDIGLLHRAVRKNSRSMVEFLLEYHASEAVDKTGPKEKQPAMGPYLFRPDTIGAGGLTPLHIAASLDNCENVLDALTEDPGSVGIEAWKNVRDSMGLTPYDYACLRGHYSYIHLVGQKLKKKSGNGQVVVDMKQKIAKMGALQTDQRTHCRQCEQKLAYGSMRASSSIKIYRPAMLSMVAIAAVCVCAALLFKSSPEVLYSFRPFRWELLKYGSE</sequence>
<evidence type="ECO:0000256" key="6">
    <source>
        <dbReference type="ARBA" id="ARBA00023125"/>
    </source>
</evidence>
<feature type="compositionally biased region" description="Low complexity" evidence="11">
    <location>
        <begin position="425"/>
        <end position="448"/>
    </location>
</feature>
<dbReference type="SUPFAM" id="SSF103612">
    <property type="entry name" value="SBT domain"/>
    <property type="match status" value="1"/>
</dbReference>
<feature type="compositionally biased region" description="Polar residues" evidence="11">
    <location>
        <begin position="70"/>
        <end position="80"/>
    </location>
</feature>
<dbReference type="Gene3D" id="4.10.1100.10">
    <property type="entry name" value="Transcription factor, SBP-box domain"/>
    <property type="match status" value="1"/>
</dbReference>
<dbReference type="AlphaFoldDB" id="A0A2G9I0L1"/>
<dbReference type="InterPro" id="IPR036893">
    <property type="entry name" value="SBP_sf"/>
</dbReference>
<accession>A0A2G9I0L1</accession>
<evidence type="ECO:0000256" key="10">
    <source>
        <dbReference type="PROSITE-ProRule" id="PRU00470"/>
    </source>
</evidence>
<evidence type="ECO:0000256" key="2">
    <source>
        <dbReference type="ARBA" id="ARBA00022723"/>
    </source>
</evidence>
<dbReference type="Gene3D" id="1.25.40.20">
    <property type="entry name" value="Ankyrin repeat-containing domain"/>
    <property type="match status" value="1"/>
</dbReference>
<keyword evidence="12" id="KW-0472">Membrane</keyword>
<evidence type="ECO:0000256" key="7">
    <source>
        <dbReference type="ARBA" id="ARBA00023163"/>
    </source>
</evidence>
<evidence type="ECO:0000256" key="11">
    <source>
        <dbReference type="SAM" id="MobiDB-lite"/>
    </source>
</evidence>
<dbReference type="GO" id="GO:0003677">
    <property type="term" value="F:DNA binding"/>
    <property type="evidence" value="ECO:0007669"/>
    <property type="project" value="UniProtKB-KW"/>
</dbReference>
<dbReference type="InterPro" id="IPR036770">
    <property type="entry name" value="Ankyrin_rpt-contain_sf"/>
</dbReference>
<keyword evidence="3 10" id="KW-0863">Zinc-finger</keyword>
<keyword evidence="8" id="KW-0539">Nucleus</keyword>
<proteinExistence type="predicted"/>
<evidence type="ECO:0000256" key="4">
    <source>
        <dbReference type="ARBA" id="ARBA00022833"/>
    </source>
</evidence>
<dbReference type="GO" id="GO:0008270">
    <property type="term" value="F:zinc ion binding"/>
    <property type="evidence" value="ECO:0007669"/>
    <property type="project" value="UniProtKB-KW"/>
</dbReference>
<dbReference type="Pfam" id="PF26102">
    <property type="entry name" value="Ig_SPL7"/>
    <property type="match status" value="1"/>
</dbReference>
<dbReference type="EMBL" id="NKXS01000600">
    <property type="protein sequence ID" value="PIN23276.1"/>
    <property type="molecule type" value="Genomic_DNA"/>
</dbReference>
<evidence type="ECO:0000256" key="1">
    <source>
        <dbReference type="ARBA" id="ARBA00004123"/>
    </source>
</evidence>
<name>A0A2G9I0L1_9LAMI</name>
<dbReference type="PANTHER" id="PTHR31251:SF86">
    <property type="entry name" value="SQUAMOSA PROMOTER-BINDING-LIKE PROTEIN 1"/>
    <property type="match status" value="1"/>
</dbReference>
<keyword evidence="5" id="KW-0805">Transcription regulation</keyword>
<dbReference type="InterPro" id="IPR004333">
    <property type="entry name" value="SBP_dom"/>
</dbReference>
<dbReference type="InterPro" id="IPR044817">
    <property type="entry name" value="SBP-like"/>
</dbReference>
<dbReference type="FunFam" id="4.10.1100.10:FF:000001">
    <property type="entry name" value="Squamosa promoter-binding-like protein 14"/>
    <property type="match status" value="1"/>
</dbReference>
<reference evidence="15" key="1">
    <citation type="journal article" date="2018" name="Gigascience">
        <title>Genome assembly of the Pink Ipe (Handroanthus impetiginosus, Bignoniaceae), a highly valued, ecologically keystone Neotropical timber forest tree.</title>
        <authorList>
            <person name="Silva-Junior O.B."/>
            <person name="Grattapaglia D."/>
            <person name="Novaes E."/>
            <person name="Collevatti R.G."/>
        </authorList>
    </citation>
    <scope>NUCLEOTIDE SEQUENCE [LARGE SCALE GENOMIC DNA]</scope>
    <source>
        <strain evidence="15">cv. UFG-1</strain>
    </source>
</reference>
<dbReference type="PROSITE" id="PS51141">
    <property type="entry name" value="ZF_SBP"/>
    <property type="match status" value="1"/>
</dbReference>
<feature type="region of interest" description="Disordered" evidence="11">
    <location>
        <begin position="421"/>
        <end position="451"/>
    </location>
</feature>
<dbReference type="STRING" id="429701.A0A2G9I0L1"/>
<dbReference type="Proteomes" id="UP000231279">
    <property type="component" value="Unassembled WGS sequence"/>
</dbReference>
<dbReference type="PANTHER" id="PTHR31251">
    <property type="entry name" value="SQUAMOSA PROMOTER-BINDING-LIKE PROTEIN 4"/>
    <property type="match status" value="1"/>
</dbReference>
<dbReference type="GO" id="GO:0005634">
    <property type="term" value="C:nucleus"/>
    <property type="evidence" value="ECO:0007669"/>
    <property type="project" value="UniProtKB-SubCell"/>
</dbReference>
<keyword evidence="7" id="KW-0804">Transcription</keyword>
<dbReference type="SUPFAM" id="SSF48403">
    <property type="entry name" value="Ankyrin repeat"/>
    <property type="match status" value="1"/>
</dbReference>
<keyword evidence="2" id="KW-0479">Metal-binding</keyword>